<keyword evidence="3 6" id="KW-0418">Kinase</keyword>
<keyword evidence="2" id="KW-0547">Nucleotide-binding</keyword>
<dbReference type="RefSeq" id="WP_125325329.1">
    <property type="nucleotide sequence ID" value="NZ_CP034328.1"/>
</dbReference>
<evidence type="ECO:0000313" key="7">
    <source>
        <dbReference type="Proteomes" id="UP000282002"/>
    </source>
</evidence>
<dbReference type="InterPro" id="IPR000719">
    <property type="entry name" value="Prot_kinase_dom"/>
</dbReference>
<protein>
    <submittedName>
        <fullName evidence="6">Serine/threonine protein kinase</fullName>
    </submittedName>
</protein>
<dbReference type="KEGG" id="taw:EI545_09945"/>
<gene>
    <name evidence="6" type="ORF">EI545_09945</name>
</gene>
<accession>A0A3S8U6A8</accession>
<evidence type="ECO:0000256" key="4">
    <source>
        <dbReference type="ARBA" id="ARBA00022840"/>
    </source>
</evidence>
<dbReference type="Gene3D" id="1.10.510.10">
    <property type="entry name" value="Transferase(Phosphotransferase) domain 1"/>
    <property type="match status" value="1"/>
</dbReference>
<dbReference type="PANTHER" id="PTHR43289:SF34">
    <property type="entry name" value="SERINE_THREONINE-PROTEIN KINASE YBDM-RELATED"/>
    <property type="match status" value="1"/>
</dbReference>
<dbReference type="AlphaFoldDB" id="A0A3S8U6A8"/>
<organism evidence="6 7">
    <name type="scientific">Tabrizicola piscis</name>
    <dbReference type="NCBI Taxonomy" id="2494374"/>
    <lineage>
        <taxon>Bacteria</taxon>
        <taxon>Pseudomonadati</taxon>
        <taxon>Pseudomonadota</taxon>
        <taxon>Alphaproteobacteria</taxon>
        <taxon>Rhodobacterales</taxon>
        <taxon>Paracoccaceae</taxon>
        <taxon>Tabrizicola</taxon>
    </lineage>
</organism>
<dbReference type="OrthoDB" id="3781969at2"/>
<reference evidence="6 7" key="1">
    <citation type="submission" date="2018-12" db="EMBL/GenBank/DDBJ databases">
        <title>Complete genome sequencing of Tabrizicola sp. K13M18.</title>
        <authorList>
            <person name="Bae J.-W."/>
        </authorList>
    </citation>
    <scope>NUCLEOTIDE SEQUENCE [LARGE SCALE GENOMIC DNA]</scope>
    <source>
        <strain evidence="6 7">K13M18</strain>
    </source>
</reference>
<dbReference type="PROSITE" id="PS50011">
    <property type="entry name" value="PROTEIN_KINASE_DOM"/>
    <property type="match status" value="1"/>
</dbReference>
<evidence type="ECO:0000256" key="2">
    <source>
        <dbReference type="ARBA" id="ARBA00022741"/>
    </source>
</evidence>
<dbReference type="GO" id="GO:0004674">
    <property type="term" value="F:protein serine/threonine kinase activity"/>
    <property type="evidence" value="ECO:0007669"/>
    <property type="project" value="UniProtKB-KW"/>
</dbReference>
<keyword evidence="6" id="KW-0723">Serine/threonine-protein kinase</keyword>
<keyword evidence="1" id="KW-0808">Transferase</keyword>
<dbReference type="EMBL" id="CP034328">
    <property type="protein sequence ID" value="AZL59133.1"/>
    <property type="molecule type" value="Genomic_DNA"/>
</dbReference>
<dbReference type="InterPro" id="IPR008266">
    <property type="entry name" value="Tyr_kinase_AS"/>
</dbReference>
<name>A0A3S8U6A8_9RHOB</name>
<dbReference type="Proteomes" id="UP000282002">
    <property type="component" value="Chromosome"/>
</dbReference>
<evidence type="ECO:0000256" key="1">
    <source>
        <dbReference type="ARBA" id="ARBA00022679"/>
    </source>
</evidence>
<dbReference type="Pfam" id="PF00069">
    <property type="entry name" value="Pkinase"/>
    <property type="match status" value="1"/>
</dbReference>
<dbReference type="CDD" id="cd14014">
    <property type="entry name" value="STKc_PknB_like"/>
    <property type="match status" value="1"/>
</dbReference>
<keyword evidence="4" id="KW-0067">ATP-binding</keyword>
<dbReference type="InterPro" id="IPR011009">
    <property type="entry name" value="Kinase-like_dom_sf"/>
</dbReference>
<feature type="domain" description="Protein kinase" evidence="5">
    <location>
        <begin position="33"/>
        <end position="315"/>
    </location>
</feature>
<dbReference type="Gene3D" id="3.30.200.20">
    <property type="entry name" value="Phosphorylase Kinase, domain 1"/>
    <property type="match status" value="1"/>
</dbReference>
<dbReference type="SUPFAM" id="SSF56112">
    <property type="entry name" value="Protein kinase-like (PK-like)"/>
    <property type="match status" value="1"/>
</dbReference>
<evidence type="ECO:0000313" key="6">
    <source>
        <dbReference type="EMBL" id="AZL59133.1"/>
    </source>
</evidence>
<dbReference type="PROSITE" id="PS00109">
    <property type="entry name" value="PROTEIN_KINASE_TYR"/>
    <property type="match status" value="1"/>
</dbReference>
<sequence length="339" mass="37003">MDTMAFDRSTDDDNDADLDDVLLPGTALFHGQYRVGSFLNSGGFGITYLAKDNLNRDVVLKECFVPTFCRRSQTRVRARSEANKPHLDKAIRGFMAEAQILAALSHPNIVRVHQVFEDNDTAYMALEYIKGHDLLEIIDEKKASLTPDQIVTMARKLVSAVAHIHDQNLLHCDISPDNICIRADGEPVLIDFGSARKTSLGIGQKHTGFSMVKDGYSPQELYATGGTCGPYSDIYSLGASLYHAVMGKAPVDCQSRISAIIEGRPDPVKTLARTVTGYPPGFLAAIDKALAVQPSARHQSAGEWLEAIAPHHANVYRNVALLRRVVVTHPAGQPQAQTA</sequence>
<proteinExistence type="predicted"/>
<evidence type="ECO:0000256" key="3">
    <source>
        <dbReference type="ARBA" id="ARBA00022777"/>
    </source>
</evidence>
<keyword evidence="7" id="KW-1185">Reference proteome</keyword>
<dbReference type="PANTHER" id="PTHR43289">
    <property type="entry name" value="MITOGEN-ACTIVATED PROTEIN KINASE KINASE KINASE 20-RELATED"/>
    <property type="match status" value="1"/>
</dbReference>
<evidence type="ECO:0000259" key="5">
    <source>
        <dbReference type="PROSITE" id="PS50011"/>
    </source>
</evidence>
<dbReference type="GO" id="GO:0005524">
    <property type="term" value="F:ATP binding"/>
    <property type="evidence" value="ECO:0007669"/>
    <property type="project" value="UniProtKB-KW"/>
</dbReference>